<sequence length="150" mass="16928">MIEEIIGRIFKPNVERLKAKWDVEGLIKALSHRDYKVRAKAAEALGDLKAKEAVDALIRALKDESPEVRKAAVYALGRIGDERAIKPLVEALKDESLDVRFEVAKALKELGYKKVAELPKILSEALNVSKNEAFKILEDIRSGKFDFLRR</sequence>
<gene>
    <name evidence="1" type="ordered locus">Arcpr_1722</name>
</gene>
<dbReference type="Pfam" id="PF13646">
    <property type="entry name" value="HEAT_2"/>
    <property type="match status" value="1"/>
</dbReference>
<keyword evidence="2" id="KW-1185">Reference proteome</keyword>
<dbReference type="PaxDb" id="572546-Arcpr_1722"/>
<dbReference type="GO" id="GO:0016491">
    <property type="term" value="F:oxidoreductase activity"/>
    <property type="evidence" value="ECO:0007669"/>
    <property type="project" value="TreeGrafter"/>
</dbReference>
<dbReference type="AlphaFoldDB" id="D2RF73"/>
<dbReference type="SMART" id="SM00567">
    <property type="entry name" value="EZ_HEAT"/>
    <property type="match status" value="3"/>
</dbReference>
<dbReference type="SUPFAM" id="SSF48371">
    <property type="entry name" value="ARM repeat"/>
    <property type="match status" value="1"/>
</dbReference>
<protein>
    <submittedName>
        <fullName evidence="1">PBS lyase HEAT domain protein repeat-containing protein</fullName>
    </submittedName>
</protein>
<dbReference type="Proteomes" id="UP000001901">
    <property type="component" value="Chromosome"/>
</dbReference>
<dbReference type="PANTHER" id="PTHR12697:SF5">
    <property type="entry name" value="DEOXYHYPUSINE HYDROXYLASE"/>
    <property type="match status" value="1"/>
</dbReference>
<dbReference type="InterPro" id="IPR016024">
    <property type="entry name" value="ARM-type_fold"/>
</dbReference>
<reference evidence="1 2" key="1">
    <citation type="journal article" date="2010" name="Stand. Genomic Sci.">
        <title>Complete genome sequence of Archaeoglobus profundus type strain (AV18).</title>
        <authorList>
            <person name="von Jan M."/>
            <person name="Lapidus A."/>
            <person name="Del Rio T.G."/>
            <person name="Copeland A."/>
            <person name="Tice H."/>
            <person name="Cheng J.F."/>
            <person name="Lucas S."/>
            <person name="Chen F."/>
            <person name="Nolan M."/>
            <person name="Goodwin L."/>
            <person name="Han C."/>
            <person name="Pitluck S."/>
            <person name="Liolios K."/>
            <person name="Ivanova N."/>
            <person name="Mavromatis K."/>
            <person name="Ovchinnikova G."/>
            <person name="Chertkov O."/>
            <person name="Pati A."/>
            <person name="Chen A."/>
            <person name="Palaniappan K."/>
            <person name="Land M."/>
            <person name="Hauser L."/>
            <person name="Chang Y.J."/>
            <person name="Jeffries C.D."/>
            <person name="Saunders E."/>
            <person name="Brettin T."/>
            <person name="Detter J.C."/>
            <person name="Chain P."/>
            <person name="Eichinger K."/>
            <person name="Huber H."/>
            <person name="Spring S."/>
            <person name="Rohde M."/>
            <person name="Goker M."/>
            <person name="Wirth R."/>
            <person name="Woyke T."/>
            <person name="Bristow J."/>
            <person name="Eisen J.A."/>
            <person name="Markowitz V."/>
            <person name="Hugenholtz P."/>
            <person name="Kyrpides N.C."/>
            <person name="Klenk H.P."/>
        </authorList>
    </citation>
    <scope>NUCLEOTIDE SEQUENCE [LARGE SCALE GENOMIC DNA]</scope>
    <source>
        <strain evidence="2">DSM 5631 / JCM 9629 / NBRC 100127 / Av18</strain>
    </source>
</reference>
<dbReference type="STRING" id="572546.Arcpr_1722"/>
<dbReference type="EMBL" id="CP001857">
    <property type="protein sequence ID" value="ADB58767.1"/>
    <property type="molecule type" value="Genomic_DNA"/>
</dbReference>
<dbReference type="RefSeq" id="WP_012941102.1">
    <property type="nucleotide sequence ID" value="NC_013741.1"/>
</dbReference>
<evidence type="ECO:0000313" key="2">
    <source>
        <dbReference type="Proteomes" id="UP000001901"/>
    </source>
</evidence>
<dbReference type="InterPro" id="IPR004155">
    <property type="entry name" value="PBS_lyase_HEAT"/>
</dbReference>
<dbReference type="GeneID" id="8740416"/>
<evidence type="ECO:0000313" key="1">
    <source>
        <dbReference type="EMBL" id="ADB58767.1"/>
    </source>
</evidence>
<accession>D2RF73</accession>
<dbReference type="GO" id="GO:0016829">
    <property type="term" value="F:lyase activity"/>
    <property type="evidence" value="ECO:0007669"/>
    <property type="project" value="UniProtKB-KW"/>
</dbReference>
<dbReference type="InterPro" id="IPR011989">
    <property type="entry name" value="ARM-like"/>
</dbReference>
<proteinExistence type="predicted"/>
<dbReference type="eggNOG" id="arCOG02966">
    <property type="taxonomic scope" value="Archaea"/>
</dbReference>
<dbReference type="Gene3D" id="1.25.10.10">
    <property type="entry name" value="Leucine-rich Repeat Variant"/>
    <property type="match status" value="1"/>
</dbReference>
<dbReference type="PANTHER" id="PTHR12697">
    <property type="entry name" value="PBS LYASE HEAT-LIKE PROTEIN"/>
    <property type="match status" value="1"/>
</dbReference>
<keyword evidence="1" id="KW-0456">Lyase</keyword>
<organism evidence="1 2">
    <name type="scientific">Archaeoglobus profundus (strain DSM 5631 / JCM 9629 / NBRC 100127 / Av18)</name>
    <dbReference type="NCBI Taxonomy" id="572546"/>
    <lineage>
        <taxon>Archaea</taxon>
        <taxon>Methanobacteriati</taxon>
        <taxon>Methanobacteriota</taxon>
        <taxon>Archaeoglobi</taxon>
        <taxon>Archaeoglobales</taxon>
        <taxon>Archaeoglobaceae</taxon>
        <taxon>Archaeoglobus</taxon>
    </lineage>
</organism>
<name>D2RF73_ARCPA</name>
<dbReference type="KEGG" id="apo:Arcpr_1722"/>
<dbReference type="HOGENOM" id="CLU_145810_0_0_2"/>
<dbReference type="OrthoDB" id="293146at2157"/>